<dbReference type="RefSeq" id="WP_394819282.1">
    <property type="nucleotide sequence ID" value="NZ_JAWJZY010000002.1"/>
</dbReference>
<gene>
    <name evidence="1" type="ORF">DOFOFD_04875</name>
</gene>
<organism evidence="1 2">
    <name type="scientific">Sorlinia euscelidii</name>
    <dbReference type="NCBI Taxonomy" id="3081148"/>
    <lineage>
        <taxon>Bacteria</taxon>
        <taxon>Pseudomonadati</taxon>
        <taxon>Pseudomonadota</taxon>
        <taxon>Alphaproteobacteria</taxon>
        <taxon>Acetobacterales</taxon>
        <taxon>Acetobacteraceae</taxon>
        <taxon>Sorlinia</taxon>
    </lineage>
</organism>
<proteinExistence type="predicted"/>
<evidence type="ECO:0000313" key="1">
    <source>
        <dbReference type="EMBL" id="MEE8658339.1"/>
    </source>
</evidence>
<name>A0ABU7U0D4_9PROT</name>
<protein>
    <submittedName>
        <fullName evidence="1">Uncharacterized protein</fullName>
    </submittedName>
</protein>
<accession>A0ABU7U0D4</accession>
<reference evidence="1 2" key="1">
    <citation type="submission" date="2023-10" db="EMBL/GenBank/DDBJ databases">
        <title>Sorlinia euscelidii gen. nov., sp. nov., an acetic acid bacteria isolated from the gut of Euscelidius variegatus emitter.</title>
        <authorList>
            <person name="Michoud G."/>
            <person name="Marasco R."/>
            <person name="Seferji K."/>
            <person name="Gonella E."/>
            <person name="Garuglieri E."/>
            <person name="Alma A."/>
            <person name="Mapelli F."/>
            <person name="Borin S."/>
            <person name="Daffonchio D."/>
            <person name="Crotti E."/>
        </authorList>
    </citation>
    <scope>NUCLEOTIDE SEQUENCE [LARGE SCALE GENOMIC DNA]</scope>
    <source>
        <strain evidence="1 2">EV16P</strain>
    </source>
</reference>
<sequence>MTSRSLYIQAKGVDKILSAQESIAWSQAFLRRLCNETPWKSPFSVCGTTARHGNLKIEEDFSNFEEMSKLAQSDYGKDGFRNVGKPGVHELLPDSYSNTGFHLSYIDGYGVKKSKERCSISINSPAYAEGINALRGLPFSCDYFEPDQANAAWLDPEVIRRIISLFTQSFVLCLSFRITTDRIYKSCREGISLVGERLSDEYGPNIGPITYFGNPAVIDVLKDEPDMQPYGEGLLLRLTDDIANAERPEIVARLHAIRRKLQDAGIKSLEQGINRADWGCDGSSVLQGEPEFQ</sequence>
<keyword evidence="2" id="KW-1185">Reference proteome</keyword>
<comment type="caution">
    <text evidence="1">The sequence shown here is derived from an EMBL/GenBank/DDBJ whole genome shotgun (WGS) entry which is preliminary data.</text>
</comment>
<evidence type="ECO:0000313" key="2">
    <source>
        <dbReference type="Proteomes" id="UP001312908"/>
    </source>
</evidence>
<dbReference type="Proteomes" id="UP001312908">
    <property type="component" value="Unassembled WGS sequence"/>
</dbReference>
<dbReference type="EMBL" id="JAWJZY010000002">
    <property type="protein sequence ID" value="MEE8658339.1"/>
    <property type="molecule type" value="Genomic_DNA"/>
</dbReference>